<dbReference type="Proteomes" id="UP000073492">
    <property type="component" value="Unassembled WGS sequence"/>
</dbReference>
<keyword evidence="4" id="KW-1185">Reference proteome</keyword>
<dbReference type="OrthoDB" id="3625104at2759"/>
<gene>
    <name evidence="3" type="ORF">AC579_4621</name>
</gene>
<dbReference type="AlphaFoldDB" id="A0A139HJU4"/>
<evidence type="ECO:0000313" key="3">
    <source>
        <dbReference type="EMBL" id="KXT02774.1"/>
    </source>
</evidence>
<sequence>MITQLSMPSKITSAMMRRSQHRAPEALNADLLELLDEADVLKQDIEQAKAYVDRHKEALAHAEKQQVEKESKLEQNLSQQLEIRRQLATQFRMESSQQQMSRPPSKKRTKLSSSNTIEPATPDAVPNPSCHRPGLVPNPDWSQATWKDHVILANDQFELNRHIYINQLFTNVELIDNSWYEMFCPFCGANTPRRGEEQDFFKEGALKAHMRVSHRDDLYKRYPGGIDDSELVSLSHMLSRDEIKALRSGKMIVKTVRGNPRPRARSEQTPVAQNDIIDEEILRGAESAEQYADQESIEPSGASQSAINDVSDEDIMAVMKAERIIGSSDYIPRATSRTSQNEPGATGEDQDMLTLLDP</sequence>
<comment type="caution">
    <text evidence="3">The sequence shown here is derived from an EMBL/GenBank/DDBJ whole genome shotgun (WGS) entry which is preliminary data.</text>
</comment>
<accession>A0A139HJU4</accession>
<feature type="compositionally biased region" description="Polar residues" evidence="2">
    <location>
        <begin position="91"/>
        <end position="102"/>
    </location>
</feature>
<evidence type="ECO:0000256" key="2">
    <source>
        <dbReference type="SAM" id="MobiDB-lite"/>
    </source>
</evidence>
<evidence type="ECO:0000313" key="4">
    <source>
        <dbReference type="Proteomes" id="UP000073492"/>
    </source>
</evidence>
<feature type="coiled-coil region" evidence="1">
    <location>
        <begin position="31"/>
        <end position="84"/>
    </location>
</feature>
<dbReference type="EMBL" id="LFZO01000618">
    <property type="protein sequence ID" value="KXT02774.1"/>
    <property type="molecule type" value="Genomic_DNA"/>
</dbReference>
<reference evidence="3 4" key="1">
    <citation type="submission" date="2015-07" db="EMBL/GenBank/DDBJ databases">
        <title>Comparative genomics of the Sigatoka disease complex on banana suggests a link between parallel evolutionary changes in Pseudocercospora fijiensis and Pseudocercospora eumusae and increased virulence on the banana host.</title>
        <authorList>
            <person name="Chang T.-C."/>
            <person name="Salvucci A."/>
            <person name="Crous P.W."/>
            <person name="Stergiopoulos I."/>
        </authorList>
    </citation>
    <scope>NUCLEOTIDE SEQUENCE [LARGE SCALE GENOMIC DNA]</scope>
    <source>
        <strain evidence="3 4">CBS 116634</strain>
    </source>
</reference>
<evidence type="ECO:0000256" key="1">
    <source>
        <dbReference type="SAM" id="Coils"/>
    </source>
</evidence>
<proteinExistence type="predicted"/>
<keyword evidence="1" id="KW-0175">Coiled coil</keyword>
<feature type="region of interest" description="Disordered" evidence="2">
    <location>
        <begin position="287"/>
        <end position="309"/>
    </location>
</feature>
<feature type="region of interest" description="Disordered" evidence="2">
    <location>
        <begin position="327"/>
        <end position="358"/>
    </location>
</feature>
<protein>
    <submittedName>
        <fullName evidence="3">Uncharacterized protein</fullName>
    </submittedName>
</protein>
<name>A0A139HJU4_9PEZI</name>
<feature type="region of interest" description="Disordered" evidence="2">
    <location>
        <begin position="91"/>
        <end position="136"/>
    </location>
</feature>
<organism evidence="3 4">
    <name type="scientific">Pseudocercospora musae</name>
    <dbReference type="NCBI Taxonomy" id="113226"/>
    <lineage>
        <taxon>Eukaryota</taxon>
        <taxon>Fungi</taxon>
        <taxon>Dikarya</taxon>
        <taxon>Ascomycota</taxon>
        <taxon>Pezizomycotina</taxon>
        <taxon>Dothideomycetes</taxon>
        <taxon>Dothideomycetidae</taxon>
        <taxon>Mycosphaerellales</taxon>
        <taxon>Mycosphaerellaceae</taxon>
        <taxon>Pseudocercospora</taxon>
    </lineage>
</organism>